<dbReference type="Pfam" id="PF01544">
    <property type="entry name" value="CorA"/>
    <property type="match status" value="1"/>
</dbReference>
<evidence type="ECO:0000313" key="9">
    <source>
        <dbReference type="Proteomes" id="UP000250140"/>
    </source>
</evidence>
<keyword evidence="2 7" id="KW-0812">Transmembrane</keyword>
<sequence length="908" mass="104165">MAYSETRSNEQRNELNDFRQILEAVLQELLSRLNAPSTSKTTVRSSLTVDAKVSEARISRLLSNDPQNSAEQANSKIWEGIFSINAKDSNEFMRAFYHWTRPSTIQEVLNAGQTWTSWSYAAAFPELSKFLKRTSSTDRCHCQVDMDDLFSLRGKRCSVSYNESKNKIDAFWEEIKNRPAFSSDLSNTEPDEYVSARLFKIVDLSPFVLTALLGSTPQSDLSYMAAFVERHLKLTNWGKVSLLKFGDIDWNSYTFEYHFSFYYVTPEYSETDSIKFDPRKCRRSAPFGREMATKTRYIHEETLSFLLVGHFKDVTTCVQLAESYFKFDPYAKKALSHPFRHFDLSQSPALMLLAWISVSLHHVLWRWQSAIEAVENEIKSSAQIVFMKDRSDLMADDPQFSLSKTYFWALQAYKLFEETLLETIATWKKFKAESLPRLRDPRVTLDDWQISIQDIDDAIEELEVKVTRIRKRQKEVKDLRTGLISASALFDSRTTVRQGENIRLLTYITILFFPLSFGTSIFGMQIMGNSSKASTAFAITLPAITLGTAILVFNLQNMLDTFNNISEQCTMWLRQRMRHHRRKGWKDRAIALHEDEAVTRAPVRKAQRQSSGWVYAFFMLEYLFVSLPASEIIVALSFIGLLKEGQVTVRFGARHRNSPSVIIEHGSEMDNSESTIRRRRAEKIKERIYQSLEEEKQKQQEEKDNERGPMIAVFIKTRRRVLERIKKVLKIVFGVFRALFIPLWILLLVLEYIFLTTFLAFKPRSSPASINSLATLTKPPPPTYKPNWIQAWEAMGLDALVPISRPAVSLSHDDIQTISKVTGVAAFFTSRANTPRVTPGTPSSGKTATQWPGFSKSSSRPYHSGYGWSASSPNPDIALAHLRRQRSDEGTLHPELEDEEMCQNASVY</sequence>
<accession>A0A8E2JYF7</accession>
<evidence type="ECO:0000256" key="2">
    <source>
        <dbReference type="ARBA" id="ARBA00022692"/>
    </source>
</evidence>
<gene>
    <name evidence="8" type="ORF">AOQ84DRAFT_435718</name>
</gene>
<keyword evidence="4 7" id="KW-0472">Membrane</keyword>
<evidence type="ECO:0000313" key="8">
    <source>
        <dbReference type="EMBL" id="OCL14354.1"/>
    </source>
</evidence>
<evidence type="ECO:0000256" key="7">
    <source>
        <dbReference type="SAM" id="Phobius"/>
    </source>
</evidence>
<evidence type="ECO:0000256" key="4">
    <source>
        <dbReference type="ARBA" id="ARBA00023136"/>
    </source>
</evidence>
<name>A0A8E2JYF7_9PEZI</name>
<evidence type="ECO:0000256" key="6">
    <source>
        <dbReference type="SAM" id="MobiDB-lite"/>
    </source>
</evidence>
<dbReference type="SUPFAM" id="SSF144083">
    <property type="entry name" value="Magnesium transport protein CorA, transmembrane region"/>
    <property type="match status" value="1"/>
</dbReference>
<reference evidence="8 9" key="1">
    <citation type="journal article" date="2016" name="Nat. Commun.">
        <title>Ectomycorrhizal ecology is imprinted in the genome of the dominant symbiotic fungus Cenococcum geophilum.</title>
        <authorList>
            <consortium name="DOE Joint Genome Institute"/>
            <person name="Peter M."/>
            <person name="Kohler A."/>
            <person name="Ohm R.A."/>
            <person name="Kuo A."/>
            <person name="Krutzmann J."/>
            <person name="Morin E."/>
            <person name="Arend M."/>
            <person name="Barry K.W."/>
            <person name="Binder M."/>
            <person name="Choi C."/>
            <person name="Clum A."/>
            <person name="Copeland A."/>
            <person name="Grisel N."/>
            <person name="Haridas S."/>
            <person name="Kipfer T."/>
            <person name="LaButti K."/>
            <person name="Lindquist E."/>
            <person name="Lipzen A."/>
            <person name="Maire R."/>
            <person name="Meier B."/>
            <person name="Mihaltcheva S."/>
            <person name="Molinier V."/>
            <person name="Murat C."/>
            <person name="Poggeler S."/>
            <person name="Quandt C.A."/>
            <person name="Sperisen C."/>
            <person name="Tritt A."/>
            <person name="Tisserant E."/>
            <person name="Crous P.W."/>
            <person name="Henrissat B."/>
            <person name="Nehls U."/>
            <person name="Egli S."/>
            <person name="Spatafora J.W."/>
            <person name="Grigoriev I.V."/>
            <person name="Martin F.M."/>
        </authorList>
    </citation>
    <scope>NUCLEOTIDE SEQUENCE [LARGE SCALE GENOMIC DNA]</scope>
    <source>
        <strain evidence="8 9">CBS 207.34</strain>
    </source>
</reference>
<dbReference type="OrthoDB" id="426293at2759"/>
<proteinExistence type="predicted"/>
<evidence type="ECO:0000256" key="1">
    <source>
        <dbReference type="ARBA" id="ARBA00004141"/>
    </source>
</evidence>
<dbReference type="GO" id="GO:0046873">
    <property type="term" value="F:metal ion transmembrane transporter activity"/>
    <property type="evidence" value="ECO:0007669"/>
    <property type="project" value="InterPro"/>
</dbReference>
<feature type="transmembrane region" description="Helical" evidence="7">
    <location>
        <begin position="504"/>
        <end position="524"/>
    </location>
</feature>
<evidence type="ECO:0000256" key="3">
    <source>
        <dbReference type="ARBA" id="ARBA00022989"/>
    </source>
</evidence>
<dbReference type="InterPro" id="IPR002523">
    <property type="entry name" value="MgTranspt_CorA/ZnTranspt_ZntB"/>
</dbReference>
<organism evidence="8 9">
    <name type="scientific">Glonium stellatum</name>
    <dbReference type="NCBI Taxonomy" id="574774"/>
    <lineage>
        <taxon>Eukaryota</taxon>
        <taxon>Fungi</taxon>
        <taxon>Dikarya</taxon>
        <taxon>Ascomycota</taxon>
        <taxon>Pezizomycotina</taxon>
        <taxon>Dothideomycetes</taxon>
        <taxon>Pleosporomycetidae</taxon>
        <taxon>Gloniales</taxon>
        <taxon>Gloniaceae</taxon>
        <taxon>Glonium</taxon>
    </lineage>
</organism>
<keyword evidence="3 7" id="KW-1133">Transmembrane helix</keyword>
<comment type="subcellular location">
    <subcellularLocation>
        <location evidence="1">Membrane</location>
        <topology evidence="1">Multi-pass membrane protein</topology>
    </subcellularLocation>
</comment>
<feature type="region of interest" description="Disordered" evidence="6">
    <location>
        <begin position="835"/>
        <end position="858"/>
    </location>
</feature>
<dbReference type="InterPro" id="IPR045863">
    <property type="entry name" value="CorA_TM1_TM2"/>
</dbReference>
<dbReference type="GO" id="GO:0016020">
    <property type="term" value="C:membrane"/>
    <property type="evidence" value="ECO:0007669"/>
    <property type="project" value="UniProtKB-SubCell"/>
</dbReference>
<feature type="coiled-coil region" evidence="5">
    <location>
        <begin position="678"/>
        <end position="705"/>
    </location>
</feature>
<keyword evidence="9" id="KW-1185">Reference proteome</keyword>
<feature type="coiled-coil region" evidence="5">
    <location>
        <begin position="445"/>
        <end position="479"/>
    </location>
</feature>
<feature type="transmembrane region" description="Helical" evidence="7">
    <location>
        <begin position="613"/>
        <end position="642"/>
    </location>
</feature>
<dbReference type="EMBL" id="KV748582">
    <property type="protein sequence ID" value="OCL14354.1"/>
    <property type="molecule type" value="Genomic_DNA"/>
</dbReference>
<protein>
    <submittedName>
        <fullName evidence="8">Uncharacterized protein</fullName>
    </submittedName>
</protein>
<dbReference type="Gene3D" id="1.20.58.340">
    <property type="entry name" value="Magnesium transport protein CorA, transmembrane region"/>
    <property type="match status" value="1"/>
</dbReference>
<feature type="transmembrane region" description="Helical" evidence="7">
    <location>
        <begin position="536"/>
        <end position="555"/>
    </location>
</feature>
<dbReference type="AlphaFoldDB" id="A0A8E2JYF7"/>
<feature type="transmembrane region" description="Helical" evidence="7">
    <location>
        <begin position="728"/>
        <end position="761"/>
    </location>
</feature>
<keyword evidence="5" id="KW-0175">Coiled coil</keyword>
<dbReference type="Proteomes" id="UP000250140">
    <property type="component" value="Unassembled WGS sequence"/>
</dbReference>
<evidence type="ECO:0000256" key="5">
    <source>
        <dbReference type="SAM" id="Coils"/>
    </source>
</evidence>